<evidence type="ECO:0000256" key="1">
    <source>
        <dbReference type="SAM" id="MobiDB-lite"/>
    </source>
</evidence>
<organism evidence="2 3">
    <name type="scientific">Streptomyces venezuelae</name>
    <dbReference type="NCBI Taxonomy" id="54571"/>
    <lineage>
        <taxon>Bacteria</taxon>
        <taxon>Bacillati</taxon>
        <taxon>Actinomycetota</taxon>
        <taxon>Actinomycetes</taxon>
        <taxon>Kitasatosporales</taxon>
        <taxon>Streptomycetaceae</taxon>
        <taxon>Streptomyces</taxon>
    </lineage>
</organism>
<sequence length="343" mass="35504">MALAYAPGAVADENVAIAGVEIIDPTGQPLGTAKPGFNVVVRTTLVNHQLPEKHLSCIEISSPGLFFGKPKTCIPLNKVAYPTKNETLVQVKEGAANGPHTITVNLTPGKPDGVGTDTKTATLTVTDGAAVPPGNPPPVPPGTTECDPVTIEAQGYRNGRTKGLEDGRKDGFADAYKQSYDDASKSRQGLTADECKALEGKGYTAGYTKGYETGFEEGKAKGGKAGQKEGKEDRRKGTSQNVAITNMVLNAEGVVGGELDCAQGLKVTARLTGSAAGTVRYHWEGQKASGTVTFAAPQEAQQVTHTVVVPNPPPGPVTAAIVIDSGPSKGQSKSLDVPVTCKK</sequence>
<evidence type="ECO:0000313" key="3">
    <source>
        <dbReference type="Proteomes" id="UP000325211"/>
    </source>
</evidence>
<name>A0A5P2D4J0_STRVZ</name>
<feature type="region of interest" description="Disordered" evidence="1">
    <location>
        <begin position="215"/>
        <end position="238"/>
    </location>
</feature>
<dbReference type="Proteomes" id="UP000325211">
    <property type="component" value="Chromosome"/>
</dbReference>
<proteinExistence type="predicted"/>
<dbReference type="EMBL" id="CP029190">
    <property type="protein sequence ID" value="QES50074.1"/>
    <property type="molecule type" value="Genomic_DNA"/>
</dbReference>
<gene>
    <name evidence="2" type="ORF">DEJ50_21840</name>
</gene>
<protein>
    <submittedName>
        <fullName evidence="2">Uncharacterized protein</fullName>
    </submittedName>
</protein>
<accession>A0A5P2D4J0</accession>
<feature type="compositionally biased region" description="Basic and acidic residues" evidence="1">
    <location>
        <begin position="216"/>
        <end position="236"/>
    </location>
</feature>
<evidence type="ECO:0000313" key="2">
    <source>
        <dbReference type="EMBL" id="QES50074.1"/>
    </source>
</evidence>
<reference evidence="2 3" key="1">
    <citation type="submission" date="2018-05" db="EMBL/GenBank/DDBJ databases">
        <title>Streptomyces venezuelae.</title>
        <authorList>
            <person name="Kim W."/>
            <person name="Lee N."/>
            <person name="Cho B.-K."/>
        </authorList>
    </citation>
    <scope>NUCLEOTIDE SEQUENCE [LARGE SCALE GENOMIC DNA]</scope>
    <source>
        <strain evidence="2 3">ATCC 21782</strain>
    </source>
</reference>
<dbReference type="AlphaFoldDB" id="A0A5P2D4J0"/>